<dbReference type="AlphaFoldDB" id="A0A0A5GLB9"/>
<feature type="transmembrane region" description="Helical" evidence="1">
    <location>
        <begin position="15"/>
        <end position="46"/>
    </location>
</feature>
<evidence type="ECO:0000313" key="2">
    <source>
        <dbReference type="EMBL" id="KGX94056.1"/>
    </source>
</evidence>
<dbReference type="RefSeq" id="WP_026799156.1">
    <property type="nucleotide sequence ID" value="NZ_AULI01000001.1"/>
</dbReference>
<keyword evidence="1" id="KW-0472">Membrane</keyword>
<sequence>MCQTEQPSLLVGVRFLLIAFSLVTLSLLLLATFSVALSLVFTPLWLLLMKPIQTSHQLSSYTLSIGVGGVLLVVLTEVTKEIYSHVIEAFKDHAHKKTTP</sequence>
<feature type="transmembrane region" description="Helical" evidence="1">
    <location>
        <begin position="58"/>
        <end position="76"/>
    </location>
</feature>
<keyword evidence="3" id="KW-1185">Reference proteome</keyword>
<keyword evidence="1" id="KW-0812">Transmembrane</keyword>
<accession>A0A0A5GLB9</accession>
<organism evidence="2 3">
    <name type="scientific">Pontibacillus halophilus JSM 076056 = DSM 19796</name>
    <dbReference type="NCBI Taxonomy" id="1385510"/>
    <lineage>
        <taxon>Bacteria</taxon>
        <taxon>Bacillati</taxon>
        <taxon>Bacillota</taxon>
        <taxon>Bacilli</taxon>
        <taxon>Bacillales</taxon>
        <taxon>Bacillaceae</taxon>
        <taxon>Pontibacillus</taxon>
    </lineage>
</organism>
<protein>
    <submittedName>
        <fullName evidence="2">Uncharacterized protein</fullName>
    </submittedName>
</protein>
<keyword evidence="1" id="KW-1133">Transmembrane helix</keyword>
<evidence type="ECO:0000313" key="3">
    <source>
        <dbReference type="Proteomes" id="UP000030528"/>
    </source>
</evidence>
<comment type="caution">
    <text evidence="2">The sequence shown here is derived from an EMBL/GenBank/DDBJ whole genome shotgun (WGS) entry which is preliminary data.</text>
</comment>
<gene>
    <name evidence="2" type="ORF">N781_00655</name>
</gene>
<dbReference type="EMBL" id="AVPE01000001">
    <property type="protein sequence ID" value="KGX94056.1"/>
    <property type="molecule type" value="Genomic_DNA"/>
</dbReference>
<reference evidence="2 3" key="1">
    <citation type="submission" date="2013-08" db="EMBL/GenBank/DDBJ databases">
        <authorList>
            <person name="Huang J."/>
            <person name="Wang G."/>
        </authorList>
    </citation>
    <scope>NUCLEOTIDE SEQUENCE [LARGE SCALE GENOMIC DNA]</scope>
    <source>
        <strain evidence="2 3">JSM 076056</strain>
    </source>
</reference>
<dbReference type="Proteomes" id="UP000030528">
    <property type="component" value="Unassembled WGS sequence"/>
</dbReference>
<name>A0A0A5GLB9_9BACI</name>
<evidence type="ECO:0000256" key="1">
    <source>
        <dbReference type="SAM" id="Phobius"/>
    </source>
</evidence>
<proteinExistence type="predicted"/>